<keyword evidence="3 6" id="KW-0697">Rotamase</keyword>
<dbReference type="Pfam" id="PF00254">
    <property type="entry name" value="FKBP_C"/>
    <property type="match status" value="1"/>
</dbReference>
<evidence type="ECO:0000313" key="9">
    <source>
        <dbReference type="EMBL" id="OOQ88308.1"/>
    </source>
</evidence>
<evidence type="ECO:0000256" key="1">
    <source>
        <dbReference type="ARBA" id="ARBA00000971"/>
    </source>
</evidence>
<feature type="domain" description="PPIase FKBP-type" evidence="7">
    <location>
        <begin position="20"/>
        <end position="117"/>
    </location>
</feature>
<comment type="catalytic activity">
    <reaction evidence="1 6">
        <text>[protein]-peptidylproline (omega=180) = [protein]-peptidylproline (omega=0)</text>
        <dbReference type="Rhea" id="RHEA:16237"/>
        <dbReference type="Rhea" id="RHEA-COMP:10747"/>
        <dbReference type="Rhea" id="RHEA-COMP:10748"/>
        <dbReference type="ChEBI" id="CHEBI:83833"/>
        <dbReference type="ChEBI" id="CHEBI:83834"/>
        <dbReference type="EC" id="5.2.1.8"/>
    </reaction>
</comment>
<dbReference type="FunFam" id="3.10.50.40:FF:000025">
    <property type="entry name" value="Peptidylprolyl isomerase"/>
    <property type="match status" value="1"/>
</dbReference>
<dbReference type="EMBL" id="LJBN01000119">
    <property type="protein sequence ID" value="OOQ88308.1"/>
    <property type="molecule type" value="Genomic_DNA"/>
</dbReference>
<dbReference type="EC" id="5.2.1.8" evidence="6"/>
<dbReference type="AlphaFoldDB" id="A0A0F7THH1"/>
<reference evidence="11" key="4">
    <citation type="submission" date="2015-09" db="EMBL/GenBank/DDBJ databases">
        <authorList>
            <person name="Fill T.P."/>
            <person name="Baretta J.F."/>
            <person name="de Almeida L.G."/>
            <person name="Rocha M."/>
            <person name="de Souza D.H."/>
            <person name="Malavazi I."/>
            <person name="Cerdeira L.T."/>
            <person name="Hong H."/>
            <person name="Samborskyy M."/>
            <person name="de Vasconcelos A.T."/>
            <person name="Leadlay P."/>
            <person name="Rodrigues-Filho E."/>
        </authorList>
    </citation>
    <scope>NUCLEOTIDE SEQUENCE [LARGE SCALE GENOMIC DNA]</scope>
    <source>
        <strain evidence="11">LaBioMMi 136</strain>
    </source>
</reference>
<evidence type="ECO:0000313" key="8">
    <source>
        <dbReference type="EMBL" id="CEJ55357.1"/>
    </source>
</evidence>
<dbReference type="Proteomes" id="UP000190744">
    <property type="component" value="Unassembled WGS sequence"/>
</dbReference>
<dbReference type="InterPro" id="IPR050689">
    <property type="entry name" value="FKBP-type_PPIase"/>
</dbReference>
<gene>
    <name evidence="9" type="primary">fpr1A</name>
    <name evidence="9" type="ORF">PEBR_13395</name>
    <name evidence="8" type="ORF">PMG11_01620</name>
</gene>
<dbReference type="InterPro" id="IPR046357">
    <property type="entry name" value="PPIase_dom_sf"/>
</dbReference>
<comment type="function">
    <text evidence="2">PPIases accelerate the folding of proteins. It catalyzes the cis-trans isomerization of proline imidic peptide bonds in oligopeptides.</text>
</comment>
<evidence type="ECO:0000256" key="4">
    <source>
        <dbReference type="ARBA" id="ARBA00023235"/>
    </source>
</evidence>
<reference evidence="10" key="2">
    <citation type="journal article" date="2015" name="Genome Announc.">
        <title>Draft genome sequence of the fungus Penicillium brasilianum MG11.</title>
        <authorList>
            <person name="Horn F."/>
            <person name="Linde J."/>
            <person name="Mattern D.J."/>
            <person name="Walther G."/>
            <person name="Guthke R."/>
            <person name="Brakhage A.A."/>
            <person name="Valiante V."/>
        </authorList>
    </citation>
    <scope>NUCLEOTIDE SEQUENCE [LARGE SCALE GENOMIC DNA]</scope>
    <source>
        <strain evidence="10">MG11</strain>
    </source>
</reference>
<dbReference type="InterPro" id="IPR001179">
    <property type="entry name" value="PPIase_FKBP_dom"/>
</dbReference>
<dbReference type="PROSITE" id="PS50059">
    <property type="entry name" value="FKBP_PPIASE"/>
    <property type="match status" value="1"/>
</dbReference>
<dbReference type="GO" id="GO:0005737">
    <property type="term" value="C:cytoplasm"/>
    <property type="evidence" value="ECO:0007669"/>
    <property type="project" value="TreeGrafter"/>
</dbReference>
<dbReference type="Gene3D" id="3.10.50.40">
    <property type="match status" value="1"/>
</dbReference>
<evidence type="ECO:0000313" key="11">
    <source>
        <dbReference type="Proteomes" id="UP000190744"/>
    </source>
</evidence>
<evidence type="ECO:0000256" key="5">
    <source>
        <dbReference type="ARBA" id="ARBA00038106"/>
    </source>
</evidence>
<organism evidence="8 10">
    <name type="scientific">Penicillium brasilianum</name>
    <dbReference type="NCBI Taxonomy" id="104259"/>
    <lineage>
        <taxon>Eukaryota</taxon>
        <taxon>Fungi</taxon>
        <taxon>Dikarya</taxon>
        <taxon>Ascomycota</taxon>
        <taxon>Pezizomycotina</taxon>
        <taxon>Eurotiomycetes</taxon>
        <taxon>Eurotiomycetidae</taxon>
        <taxon>Eurotiales</taxon>
        <taxon>Aspergillaceae</taxon>
        <taxon>Penicillium</taxon>
    </lineage>
</organism>
<evidence type="ECO:0000256" key="2">
    <source>
        <dbReference type="ARBA" id="ARBA00002388"/>
    </source>
</evidence>
<evidence type="ECO:0000259" key="7">
    <source>
        <dbReference type="PROSITE" id="PS50059"/>
    </source>
</evidence>
<dbReference type="GO" id="GO:0003755">
    <property type="term" value="F:peptidyl-prolyl cis-trans isomerase activity"/>
    <property type="evidence" value="ECO:0007669"/>
    <property type="project" value="UniProtKB-KW"/>
</dbReference>
<keyword evidence="10" id="KW-1185">Reference proteome</keyword>
<dbReference type="Proteomes" id="UP000042958">
    <property type="component" value="Unassembled WGS sequence"/>
</dbReference>
<evidence type="ECO:0000256" key="6">
    <source>
        <dbReference type="PROSITE-ProRule" id="PRU00277"/>
    </source>
</evidence>
<sequence>MGVDKKILTPGNGVDFPKKGDNVAMHYTGCLYDASAAANHFMGTKFDSSRDRGTPLASPIGVGRLIKGWDEGVPQMSLGEKAILDISSDYGYGPNGFPGLIPANSRLVFEVELVKINNKSA</sequence>
<dbReference type="PANTHER" id="PTHR10516">
    <property type="entry name" value="PEPTIDYL-PROLYL CIS-TRANS ISOMERASE"/>
    <property type="match status" value="1"/>
</dbReference>
<proteinExistence type="inferred from homology"/>
<accession>A0A0F7THH1</accession>
<name>A0A0F7THH1_PENBI</name>
<reference evidence="8" key="1">
    <citation type="submission" date="2014-11" db="EMBL/GenBank/DDBJ databases">
        <authorList>
            <person name="Zhu J."/>
            <person name="Qi W."/>
            <person name="Song R."/>
        </authorList>
    </citation>
    <scope>NUCLEOTIDE SEQUENCE [LARGE SCALE GENOMIC DNA]</scope>
</reference>
<keyword evidence="4 6" id="KW-0413">Isomerase</keyword>
<comment type="similarity">
    <text evidence="5">Belongs to the FKBP-type PPIase family. FKBP1 subfamily.</text>
</comment>
<evidence type="ECO:0000313" key="10">
    <source>
        <dbReference type="Proteomes" id="UP000042958"/>
    </source>
</evidence>
<dbReference type="OrthoDB" id="1902587at2759"/>
<dbReference type="EMBL" id="CDHK01000002">
    <property type="protein sequence ID" value="CEJ55357.1"/>
    <property type="molecule type" value="Genomic_DNA"/>
</dbReference>
<reference evidence="9" key="3">
    <citation type="submission" date="2015-09" db="EMBL/GenBank/DDBJ databases">
        <authorList>
            <person name="Jackson K.R."/>
            <person name="Lunt B.L."/>
            <person name="Fisher J.N.B."/>
            <person name="Gardner A.V."/>
            <person name="Bailey M.E."/>
            <person name="Deus L.M."/>
            <person name="Earl A.S."/>
            <person name="Gibby P.D."/>
            <person name="Hartmann K.A."/>
            <person name="Liu J.E."/>
            <person name="Manci A.M."/>
            <person name="Nielsen D.A."/>
            <person name="Solomon M.B."/>
            <person name="Breakwell D.P."/>
            <person name="Burnett S.H."/>
            <person name="Grose J.H."/>
        </authorList>
    </citation>
    <scope>NUCLEOTIDE SEQUENCE [LARGE SCALE GENOMIC DNA]</scope>
    <source>
        <strain evidence="9">LaBioMMi 136</strain>
    </source>
</reference>
<dbReference type="STRING" id="104259.A0A0F7THH1"/>
<dbReference type="PANTHER" id="PTHR10516:SF443">
    <property type="entry name" value="FK506-BINDING PROTEIN 59-RELATED"/>
    <property type="match status" value="1"/>
</dbReference>
<evidence type="ECO:0000256" key="3">
    <source>
        <dbReference type="ARBA" id="ARBA00023110"/>
    </source>
</evidence>
<protein>
    <recommendedName>
        <fullName evidence="6">peptidylprolyl isomerase</fullName>
        <ecNumber evidence="6">5.2.1.8</ecNumber>
    </recommendedName>
</protein>
<dbReference type="SUPFAM" id="SSF54534">
    <property type="entry name" value="FKBP-like"/>
    <property type="match status" value="1"/>
</dbReference>